<dbReference type="GO" id="GO:0005829">
    <property type="term" value="C:cytosol"/>
    <property type="evidence" value="ECO:0007669"/>
    <property type="project" value="TreeGrafter"/>
</dbReference>
<evidence type="ECO:0000256" key="5">
    <source>
        <dbReference type="PIRSR" id="PIRSR017617-1"/>
    </source>
</evidence>
<evidence type="ECO:0000313" key="7">
    <source>
        <dbReference type="EMBL" id="MBU2693407.1"/>
    </source>
</evidence>
<dbReference type="InterPro" id="IPR015424">
    <property type="entry name" value="PyrdxlP-dep_Trfase"/>
</dbReference>
<name>A0A948S163_UNCEI</name>
<dbReference type="FunFam" id="3.40.640.10:FF:000030">
    <property type="entry name" value="Low-specificity L-threonine aldolase"/>
    <property type="match status" value="1"/>
</dbReference>
<evidence type="ECO:0000256" key="4">
    <source>
        <dbReference type="ARBA" id="ARBA00023239"/>
    </source>
</evidence>
<protein>
    <submittedName>
        <fullName evidence="7">Low-specificity L-threonine aldolase</fullName>
        <ecNumber evidence="7">4.1.2.48</ecNumber>
    </submittedName>
</protein>
<gene>
    <name evidence="7" type="primary">ltaE</name>
    <name evidence="7" type="ORF">KJ970_21020</name>
</gene>
<comment type="caution">
    <text evidence="7">The sequence shown here is derived from an EMBL/GenBank/DDBJ whole genome shotgun (WGS) entry which is preliminary data.</text>
</comment>
<evidence type="ECO:0000256" key="1">
    <source>
        <dbReference type="ARBA" id="ARBA00001933"/>
    </source>
</evidence>
<dbReference type="PANTHER" id="PTHR48097">
    <property type="entry name" value="L-THREONINE ALDOLASE-RELATED"/>
    <property type="match status" value="1"/>
</dbReference>
<comment type="cofactor">
    <cofactor evidence="1">
        <name>pyridoxal 5'-phosphate</name>
        <dbReference type="ChEBI" id="CHEBI:597326"/>
    </cofactor>
</comment>
<reference evidence="7" key="1">
    <citation type="submission" date="2021-05" db="EMBL/GenBank/DDBJ databases">
        <title>Energy efficiency and biological interactions define the core microbiome of deep oligotrophic groundwater.</title>
        <authorList>
            <person name="Mehrshad M."/>
            <person name="Lopez-Fernandez M."/>
            <person name="Bell E."/>
            <person name="Bernier-Latmani R."/>
            <person name="Bertilsson S."/>
            <person name="Dopson M."/>
        </authorList>
    </citation>
    <scope>NUCLEOTIDE SEQUENCE</scope>
    <source>
        <strain evidence="7">Modern_marine.mb.64</strain>
    </source>
</reference>
<dbReference type="Gene3D" id="3.90.1150.10">
    <property type="entry name" value="Aspartate Aminotransferase, domain 1"/>
    <property type="match status" value="1"/>
</dbReference>
<dbReference type="SUPFAM" id="SSF53383">
    <property type="entry name" value="PLP-dependent transferases"/>
    <property type="match status" value="1"/>
</dbReference>
<dbReference type="EMBL" id="JAHJDP010000119">
    <property type="protein sequence ID" value="MBU2693407.1"/>
    <property type="molecule type" value="Genomic_DNA"/>
</dbReference>
<evidence type="ECO:0000256" key="2">
    <source>
        <dbReference type="ARBA" id="ARBA00006966"/>
    </source>
</evidence>
<keyword evidence="3" id="KW-0663">Pyridoxal phosphate</keyword>
<evidence type="ECO:0000313" key="8">
    <source>
        <dbReference type="Proteomes" id="UP000777784"/>
    </source>
</evidence>
<dbReference type="Pfam" id="PF01212">
    <property type="entry name" value="Beta_elim_lyase"/>
    <property type="match status" value="1"/>
</dbReference>
<dbReference type="GO" id="GO:0006545">
    <property type="term" value="P:glycine biosynthetic process"/>
    <property type="evidence" value="ECO:0007669"/>
    <property type="project" value="TreeGrafter"/>
</dbReference>
<accession>A0A948S163</accession>
<evidence type="ECO:0000256" key="3">
    <source>
        <dbReference type="ARBA" id="ARBA00022898"/>
    </source>
</evidence>
<dbReference type="NCBIfam" id="NF007825">
    <property type="entry name" value="PRK10534.1"/>
    <property type="match status" value="1"/>
</dbReference>
<proteinExistence type="inferred from homology"/>
<evidence type="ECO:0000259" key="6">
    <source>
        <dbReference type="Pfam" id="PF01212"/>
    </source>
</evidence>
<feature type="domain" description="Aromatic amino acid beta-eliminating lyase/threonine aldolase" evidence="6">
    <location>
        <begin position="7"/>
        <end position="290"/>
    </location>
</feature>
<dbReference type="InterPro" id="IPR023603">
    <property type="entry name" value="Low_specificity_L-TA-like"/>
</dbReference>
<dbReference type="Proteomes" id="UP000777784">
    <property type="component" value="Unassembled WGS sequence"/>
</dbReference>
<dbReference type="NCBIfam" id="NF041359">
    <property type="entry name" value="GntG_guanitoxin"/>
    <property type="match status" value="1"/>
</dbReference>
<dbReference type="GO" id="GO:0008732">
    <property type="term" value="F:L-allo-threonine aldolase activity"/>
    <property type="evidence" value="ECO:0007669"/>
    <property type="project" value="TreeGrafter"/>
</dbReference>
<dbReference type="GO" id="GO:0006567">
    <property type="term" value="P:L-threonine catabolic process"/>
    <property type="evidence" value="ECO:0007669"/>
    <property type="project" value="TreeGrafter"/>
</dbReference>
<organism evidence="7 8">
    <name type="scientific">Eiseniibacteriota bacterium</name>
    <dbReference type="NCBI Taxonomy" id="2212470"/>
    <lineage>
        <taxon>Bacteria</taxon>
        <taxon>Candidatus Eiseniibacteriota</taxon>
    </lineage>
</organism>
<dbReference type="Gene3D" id="3.40.640.10">
    <property type="entry name" value="Type I PLP-dependent aspartate aminotransferase-like (Major domain)"/>
    <property type="match status" value="1"/>
</dbReference>
<dbReference type="PIRSF" id="PIRSF017617">
    <property type="entry name" value="Thr_aldolase"/>
    <property type="match status" value="1"/>
</dbReference>
<comment type="similarity">
    <text evidence="2">Belongs to the threonine aldolase family.</text>
</comment>
<dbReference type="CDD" id="cd06502">
    <property type="entry name" value="TA_like"/>
    <property type="match status" value="1"/>
</dbReference>
<dbReference type="InterPro" id="IPR015421">
    <property type="entry name" value="PyrdxlP-dep_Trfase_major"/>
</dbReference>
<sequence length="349" mass="37702">MLEKCVDLRSDTVTKPTPEMRRALAEAEVGDDVFGDDPTVRRLESRVAEILGKEAALFVPSGTMANEVAVAAHTERGDEIILEGRSHIFLFEGGGPALLSGVQVYPLPGDRGLPTIDAVKSAIRPDNCHFPVSRLLVLENTHNRAGGVVLPLEAQNKLCRFAHENNLKTHLDGARIWNAAAASGIPEKQWAESFDSVAVCLSKGLGAPIGSLVAGGREFIRKAHHYRKRFGGGMRQAGILAAAGLYAVDHHRKRLTEDHRRALKLATSLAPLAGISVDPSRTETNMVMLQISNDAPPADVWIEKLKEEGLLIIAMGERAIRLVTHLDIDDEGIERAVTAFTRVAGGFAS</sequence>
<dbReference type="InterPro" id="IPR001597">
    <property type="entry name" value="ArAA_b-elim_lyase/Thr_aldolase"/>
</dbReference>
<dbReference type="InterPro" id="IPR015422">
    <property type="entry name" value="PyrdxlP-dep_Trfase_small"/>
</dbReference>
<keyword evidence="4 7" id="KW-0456">Lyase</keyword>
<dbReference type="FunFam" id="3.90.1150.10:FF:000041">
    <property type="entry name" value="Low-specificity L-threonine aldolase"/>
    <property type="match status" value="1"/>
</dbReference>
<dbReference type="AlphaFoldDB" id="A0A948S163"/>
<feature type="modified residue" description="N6-(pyridoxal phosphate)lysine" evidence="5">
    <location>
        <position position="203"/>
    </location>
</feature>
<dbReference type="EC" id="4.1.2.48" evidence="7"/>
<dbReference type="PANTHER" id="PTHR48097:SF9">
    <property type="entry name" value="L-THREONINE ALDOLASE"/>
    <property type="match status" value="1"/>
</dbReference>